<protein>
    <recommendedName>
        <fullName evidence="4">Bifunctional inhibitor/plant lipid transfer protein/seed storage helical domain-containing protein</fullName>
    </recommendedName>
</protein>
<proteinExistence type="predicted"/>
<evidence type="ECO:0000256" key="1">
    <source>
        <dbReference type="ARBA" id="ARBA00022448"/>
    </source>
</evidence>
<organism evidence="5 6">
    <name type="scientific">Tagetes erecta</name>
    <name type="common">African marigold</name>
    <dbReference type="NCBI Taxonomy" id="13708"/>
    <lineage>
        <taxon>Eukaryota</taxon>
        <taxon>Viridiplantae</taxon>
        <taxon>Streptophyta</taxon>
        <taxon>Embryophyta</taxon>
        <taxon>Tracheophyta</taxon>
        <taxon>Spermatophyta</taxon>
        <taxon>Magnoliopsida</taxon>
        <taxon>eudicotyledons</taxon>
        <taxon>Gunneridae</taxon>
        <taxon>Pentapetalae</taxon>
        <taxon>asterids</taxon>
        <taxon>campanulids</taxon>
        <taxon>Asterales</taxon>
        <taxon>Asteraceae</taxon>
        <taxon>Asteroideae</taxon>
        <taxon>Heliantheae alliance</taxon>
        <taxon>Tageteae</taxon>
        <taxon>Tagetes</taxon>
    </lineage>
</organism>
<dbReference type="SMART" id="SM00499">
    <property type="entry name" value="AAI"/>
    <property type="match status" value="1"/>
</dbReference>
<dbReference type="GO" id="GO:0008289">
    <property type="term" value="F:lipid binding"/>
    <property type="evidence" value="ECO:0007669"/>
    <property type="project" value="UniProtKB-KW"/>
</dbReference>
<dbReference type="PANTHER" id="PTHR33214">
    <property type="entry name" value="BIFUNCTIONAL INHIBITOR/LIPID-TRANSFER PROTEIN/SEED STORAGE 2S ALBUMIN SUPERFAMILY PROTEIN"/>
    <property type="match status" value="1"/>
</dbReference>
<name>A0AAD8NS75_TARER</name>
<evidence type="ECO:0000259" key="4">
    <source>
        <dbReference type="SMART" id="SM00499"/>
    </source>
</evidence>
<keyword evidence="1" id="KW-0813">Transport</keyword>
<keyword evidence="6" id="KW-1185">Reference proteome</keyword>
<feature type="chain" id="PRO_5041902451" description="Bifunctional inhibitor/plant lipid transfer protein/seed storage helical domain-containing protein" evidence="3">
    <location>
        <begin position="26"/>
        <end position="100"/>
    </location>
</feature>
<dbReference type="Proteomes" id="UP001229421">
    <property type="component" value="Unassembled WGS sequence"/>
</dbReference>
<sequence>MSYASCVPVMIVITILMAQVNLGTSQAGCNPLMLEPCLHFITDNIAPAPDSECCNDIRGQKACLCGYVKNPAYGSFLRLPGAKKVAQACSVTIPDPNTCT</sequence>
<evidence type="ECO:0000313" key="6">
    <source>
        <dbReference type="Proteomes" id="UP001229421"/>
    </source>
</evidence>
<dbReference type="SUPFAM" id="SSF47699">
    <property type="entry name" value="Bifunctional inhibitor/lipid-transfer protein/seed storage 2S albumin"/>
    <property type="match status" value="1"/>
</dbReference>
<dbReference type="EMBL" id="JAUHHV010000007">
    <property type="protein sequence ID" value="KAK1418771.1"/>
    <property type="molecule type" value="Genomic_DNA"/>
</dbReference>
<reference evidence="5" key="1">
    <citation type="journal article" date="2023" name="bioRxiv">
        <title>Improved chromosome-level genome assembly for marigold (Tagetes erecta).</title>
        <authorList>
            <person name="Jiang F."/>
            <person name="Yuan L."/>
            <person name="Wang S."/>
            <person name="Wang H."/>
            <person name="Xu D."/>
            <person name="Wang A."/>
            <person name="Fan W."/>
        </authorList>
    </citation>
    <scope>NUCLEOTIDE SEQUENCE</scope>
    <source>
        <strain evidence="5">WSJ</strain>
        <tissue evidence="5">Leaf</tissue>
    </source>
</reference>
<keyword evidence="3" id="KW-0732">Signal</keyword>
<dbReference type="InterPro" id="IPR033872">
    <property type="entry name" value="nsLTP2"/>
</dbReference>
<dbReference type="Gene3D" id="1.10.110.10">
    <property type="entry name" value="Plant lipid-transfer and hydrophobic proteins"/>
    <property type="match status" value="1"/>
</dbReference>
<gene>
    <name evidence="5" type="ORF">QVD17_27918</name>
</gene>
<evidence type="ECO:0000313" key="5">
    <source>
        <dbReference type="EMBL" id="KAK1418771.1"/>
    </source>
</evidence>
<dbReference type="AlphaFoldDB" id="A0AAD8NS75"/>
<evidence type="ECO:0000256" key="2">
    <source>
        <dbReference type="ARBA" id="ARBA00023121"/>
    </source>
</evidence>
<dbReference type="InterPro" id="IPR016140">
    <property type="entry name" value="Bifunc_inhib/LTP/seed_store"/>
</dbReference>
<feature type="signal peptide" evidence="3">
    <location>
        <begin position="1"/>
        <end position="25"/>
    </location>
</feature>
<accession>A0AAD8NS75</accession>
<dbReference type="Pfam" id="PF14368">
    <property type="entry name" value="LTP_2"/>
    <property type="match status" value="1"/>
</dbReference>
<evidence type="ECO:0000256" key="3">
    <source>
        <dbReference type="SAM" id="SignalP"/>
    </source>
</evidence>
<comment type="caution">
    <text evidence="5">The sequence shown here is derived from an EMBL/GenBank/DDBJ whole genome shotgun (WGS) entry which is preliminary data.</text>
</comment>
<feature type="domain" description="Bifunctional inhibitor/plant lipid transfer protein/seed storage helical" evidence="4">
    <location>
        <begin position="29"/>
        <end position="99"/>
    </location>
</feature>
<dbReference type="GO" id="GO:0006869">
    <property type="term" value="P:lipid transport"/>
    <property type="evidence" value="ECO:0007669"/>
    <property type="project" value="InterPro"/>
</dbReference>
<keyword evidence="2" id="KW-0446">Lipid-binding</keyword>
<dbReference type="PANTHER" id="PTHR33214:SF69">
    <property type="entry name" value="BIFUNCTIONAL INHIBITOR_LIPID-TRANSFER PROTEIN_SEED STORAGE 2S ALBUMIN SUPERFAMILY PROTEIN"/>
    <property type="match status" value="1"/>
</dbReference>
<dbReference type="InterPro" id="IPR036312">
    <property type="entry name" value="Bifun_inhib/LTP/seed_sf"/>
</dbReference>